<proteinExistence type="predicted"/>
<sequence length="55" mass="5934">MPVLRMVVVRADGFVIGHPFGHGTNAHVNEHTVAFVYDHQAGAGPTVRLANCRPL</sequence>
<name>A0ABZ0PII8_9PROT</name>
<dbReference type="EMBL" id="CP137852">
    <property type="protein sequence ID" value="WPB85501.1"/>
    <property type="molecule type" value="Genomic_DNA"/>
</dbReference>
<gene>
    <name evidence="1" type="ORF">R9Z33_01185</name>
</gene>
<keyword evidence="2" id="KW-1185">Reference proteome</keyword>
<protein>
    <submittedName>
        <fullName evidence="1">Uncharacterized protein</fullName>
    </submittedName>
</protein>
<dbReference type="RefSeq" id="WP_318649472.1">
    <property type="nucleotide sequence ID" value="NZ_CP137852.1"/>
</dbReference>
<accession>A0ABZ0PII8</accession>
<evidence type="ECO:0000313" key="1">
    <source>
        <dbReference type="EMBL" id="WPB85501.1"/>
    </source>
</evidence>
<reference evidence="1 2" key="1">
    <citation type="submission" date="2023-11" db="EMBL/GenBank/DDBJ databases">
        <title>Arctic aerobic anoxygenic photoheterotroph Sediminicoccus rosea KRV36 adapts its photosynthesis to long days of polar summer.</title>
        <authorList>
            <person name="Tomasch J."/>
            <person name="Kopejtka K."/>
            <person name="Bily T."/>
            <person name="Gardiner A.T."/>
            <person name="Gardian Z."/>
            <person name="Shivaramu S."/>
            <person name="Koblizek M."/>
            <person name="Engelhardt F."/>
            <person name="Kaftan D."/>
        </authorList>
    </citation>
    <scope>NUCLEOTIDE SEQUENCE [LARGE SCALE GENOMIC DNA]</scope>
    <source>
        <strain evidence="1 2">R-30</strain>
    </source>
</reference>
<dbReference type="Proteomes" id="UP001305521">
    <property type="component" value="Chromosome"/>
</dbReference>
<evidence type="ECO:0000313" key="2">
    <source>
        <dbReference type="Proteomes" id="UP001305521"/>
    </source>
</evidence>
<organism evidence="1 2">
    <name type="scientific">Sediminicoccus rosea</name>
    <dbReference type="NCBI Taxonomy" id="1225128"/>
    <lineage>
        <taxon>Bacteria</taxon>
        <taxon>Pseudomonadati</taxon>
        <taxon>Pseudomonadota</taxon>
        <taxon>Alphaproteobacteria</taxon>
        <taxon>Acetobacterales</taxon>
        <taxon>Roseomonadaceae</taxon>
        <taxon>Sediminicoccus</taxon>
    </lineage>
</organism>